<dbReference type="InterPro" id="IPR029058">
    <property type="entry name" value="AB_hydrolase_fold"/>
</dbReference>
<organism evidence="2 3">
    <name type="scientific">Hesseltinella vesiculosa</name>
    <dbReference type="NCBI Taxonomy" id="101127"/>
    <lineage>
        <taxon>Eukaryota</taxon>
        <taxon>Fungi</taxon>
        <taxon>Fungi incertae sedis</taxon>
        <taxon>Mucoromycota</taxon>
        <taxon>Mucoromycotina</taxon>
        <taxon>Mucoromycetes</taxon>
        <taxon>Mucorales</taxon>
        <taxon>Cunninghamellaceae</taxon>
        <taxon>Hesseltinella</taxon>
    </lineage>
</organism>
<reference evidence="2 3" key="1">
    <citation type="submission" date="2016-07" db="EMBL/GenBank/DDBJ databases">
        <title>Pervasive Adenine N6-methylation of Active Genes in Fungi.</title>
        <authorList>
            <consortium name="DOE Joint Genome Institute"/>
            <person name="Mondo S.J."/>
            <person name="Dannebaum R.O."/>
            <person name="Kuo R.C."/>
            <person name="Labutti K."/>
            <person name="Haridas S."/>
            <person name="Kuo A."/>
            <person name="Salamov A."/>
            <person name="Ahrendt S.R."/>
            <person name="Lipzen A."/>
            <person name="Sullivan W."/>
            <person name="Andreopoulos W.B."/>
            <person name="Clum A."/>
            <person name="Lindquist E."/>
            <person name="Daum C."/>
            <person name="Ramamoorthy G.K."/>
            <person name="Gryganskyi A."/>
            <person name="Culley D."/>
            <person name="Magnuson J.K."/>
            <person name="James T.Y."/>
            <person name="O'Malley M.A."/>
            <person name="Stajich J.E."/>
            <person name="Spatafora J.W."/>
            <person name="Visel A."/>
            <person name="Grigoriev I.V."/>
        </authorList>
    </citation>
    <scope>NUCLEOTIDE SEQUENCE [LARGE SCALE GENOMIC DNA]</scope>
    <source>
        <strain evidence="2 3">NRRL 3301</strain>
    </source>
</reference>
<gene>
    <name evidence="2" type="ORF">DM01DRAFT_1281486</name>
</gene>
<proteinExistence type="predicted"/>
<dbReference type="SUPFAM" id="SSF53474">
    <property type="entry name" value="alpha/beta-Hydrolases"/>
    <property type="match status" value="1"/>
</dbReference>
<sequence>MGISLLPTPVLAQQVAVAAYFAQLSAIAYCPSVYADQQWTLTMCTSALPDGQLQTTFHGGLHDTTGYVVTSVSEKTIFVAFRGTNTLPQLITDLELSLMTYPPVPSAGVETGFYDSYLEVQNIVVSTVANLLQQHPDYVVKVTGHSLGAAQASIATLDLYQRLDSISPRNIALYTYGEPRVGDKNFSAYITSTGITHVRVVHHADVITYLPLVSQGYLHAGEEYWITDVLGDTTERCESAFESPYCSNRLVLEGNLADHLL</sequence>
<name>A0A1X2GSZ7_9FUNG</name>
<dbReference type="GO" id="GO:0006629">
    <property type="term" value="P:lipid metabolic process"/>
    <property type="evidence" value="ECO:0007669"/>
    <property type="project" value="InterPro"/>
</dbReference>
<dbReference type="InterPro" id="IPR002921">
    <property type="entry name" value="Fungal_lipase-type"/>
</dbReference>
<protein>
    <submittedName>
        <fullName evidence="2">Alpha/beta-hydrolase</fullName>
    </submittedName>
</protein>
<dbReference type="STRING" id="101127.A0A1X2GSZ7"/>
<evidence type="ECO:0000313" key="2">
    <source>
        <dbReference type="EMBL" id="ORX60626.1"/>
    </source>
</evidence>
<evidence type="ECO:0000313" key="3">
    <source>
        <dbReference type="Proteomes" id="UP000242146"/>
    </source>
</evidence>
<keyword evidence="3" id="KW-1185">Reference proteome</keyword>
<dbReference type="PANTHER" id="PTHR45908">
    <property type="entry name" value="PROTEIN CBG11750-RELATED"/>
    <property type="match status" value="1"/>
</dbReference>
<dbReference type="EMBL" id="MCGT01000004">
    <property type="protein sequence ID" value="ORX60626.1"/>
    <property type="molecule type" value="Genomic_DNA"/>
</dbReference>
<dbReference type="AlphaFoldDB" id="A0A1X2GSZ7"/>
<evidence type="ECO:0000259" key="1">
    <source>
        <dbReference type="Pfam" id="PF01764"/>
    </source>
</evidence>
<dbReference type="CDD" id="cd00519">
    <property type="entry name" value="Lipase_3"/>
    <property type="match status" value="1"/>
</dbReference>
<dbReference type="OrthoDB" id="438440at2759"/>
<accession>A0A1X2GSZ7</accession>
<dbReference type="Proteomes" id="UP000242146">
    <property type="component" value="Unassembled WGS sequence"/>
</dbReference>
<comment type="caution">
    <text evidence="2">The sequence shown here is derived from an EMBL/GenBank/DDBJ whole genome shotgun (WGS) entry which is preliminary data.</text>
</comment>
<dbReference type="GO" id="GO:0016787">
    <property type="term" value="F:hydrolase activity"/>
    <property type="evidence" value="ECO:0007669"/>
    <property type="project" value="UniProtKB-KW"/>
</dbReference>
<dbReference type="Gene3D" id="3.40.50.1820">
    <property type="entry name" value="alpha/beta hydrolase"/>
    <property type="match status" value="1"/>
</dbReference>
<dbReference type="Pfam" id="PF01764">
    <property type="entry name" value="Lipase_3"/>
    <property type="match status" value="1"/>
</dbReference>
<feature type="domain" description="Fungal lipase-type" evidence="1">
    <location>
        <begin position="78"/>
        <end position="213"/>
    </location>
</feature>
<keyword evidence="2" id="KW-0378">Hydrolase</keyword>